<evidence type="ECO:0000256" key="1">
    <source>
        <dbReference type="SAM" id="MobiDB-lite"/>
    </source>
</evidence>
<dbReference type="Proteomes" id="UP001497045">
    <property type="component" value="Unassembled WGS sequence"/>
</dbReference>
<dbReference type="EMBL" id="JBBYHV010000002">
    <property type="protein sequence ID" value="MEL1251429.1"/>
    <property type="molecule type" value="Genomic_DNA"/>
</dbReference>
<name>A0ABU9IG92_9SPHN</name>
<feature type="region of interest" description="Disordered" evidence="1">
    <location>
        <begin position="211"/>
        <end position="237"/>
    </location>
</feature>
<protein>
    <submittedName>
        <fullName evidence="3">Uncharacterized protein</fullName>
    </submittedName>
</protein>
<keyword evidence="4" id="KW-1185">Reference proteome</keyword>
<keyword evidence="2" id="KW-0732">Signal</keyword>
<feature type="chain" id="PRO_5047535883" evidence="2">
    <location>
        <begin position="21"/>
        <end position="237"/>
    </location>
</feature>
<proteinExistence type="predicted"/>
<feature type="signal peptide" evidence="2">
    <location>
        <begin position="1"/>
        <end position="20"/>
    </location>
</feature>
<organism evidence="3 4">
    <name type="scientific">Aurantiacibacter gilvus</name>
    <dbReference type="NCBI Taxonomy" id="3139141"/>
    <lineage>
        <taxon>Bacteria</taxon>
        <taxon>Pseudomonadati</taxon>
        <taxon>Pseudomonadota</taxon>
        <taxon>Alphaproteobacteria</taxon>
        <taxon>Sphingomonadales</taxon>
        <taxon>Erythrobacteraceae</taxon>
        <taxon>Aurantiacibacter</taxon>
    </lineage>
</organism>
<evidence type="ECO:0000313" key="4">
    <source>
        <dbReference type="Proteomes" id="UP001497045"/>
    </source>
</evidence>
<evidence type="ECO:0000256" key="2">
    <source>
        <dbReference type="SAM" id="SignalP"/>
    </source>
</evidence>
<reference evidence="3 4" key="1">
    <citation type="submission" date="2024-04" db="EMBL/GenBank/DDBJ databases">
        <title>Aurantiacibacter sp. DGU6 16S ribosomal RNA gene Genome sequencing and assembly.</title>
        <authorList>
            <person name="Park S."/>
        </authorList>
    </citation>
    <scope>NUCLEOTIDE SEQUENCE [LARGE SCALE GENOMIC DNA]</scope>
    <source>
        <strain evidence="3 4">DGU6</strain>
    </source>
</reference>
<comment type="caution">
    <text evidence="3">The sequence shown here is derived from an EMBL/GenBank/DDBJ whole genome shotgun (WGS) entry which is preliminary data.</text>
</comment>
<evidence type="ECO:0000313" key="3">
    <source>
        <dbReference type="EMBL" id="MEL1251429.1"/>
    </source>
</evidence>
<accession>A0ABU9IG92</accession>
<dbReference type="RefSeq" id="WP_341673982.1">
    <property type="nucleotide sequence ID" value="NZ_JBBYHV010000002.1"/>
</dbReference>
<sequence>MMPRFLIALCAMLLPVQALANDLEGHWAFRIDEATIFVFALEEREGGDWTGSWTRPAQITSNGMVFQNMDGSETVLPQGVIEREGAVQLTFTGPPEARGRNDILQFRLVSENQAQLTYIGLPGDPYPLVRVVPDTPLGPFEEARIYDRDRAVTEAAYIEPWEPTGDLEAAAAMGGAPPLDPLDEIAVELGLEVTGAEAELPVLDMADEGEEAVEAEVEEEQQRPRIDADFLDGLDDL</sequence>
<gene>
    <name evidence="3" type="ORF">AAEO60_12195</name>
</gene>